<dbReference type="OMA" id="FLYMQKA"/>
<dbReference type="PRINTS" id="PR01937">
    <property type="entry name" value="INTRLEUKIN24"/>
</dbReference>
<dbReference type="SUPFAM" id="SSF47266">
    <property type="entry name" value="4-helical cytokines"/>
    <property type="match status" value="1"/>
</dbReference>
<reference evidence="10 11" key="1">
    <citation type="submission" date="2009-06" db="EMBL/GenBank/DDBJ databases">
        <title>The Genome Sequence of Loxodonta africana (African elephant).</title>
        <authorList>
            <person name="Di Palma F."/>
            <person name="Heiman D."/>
            <person name="Young S."/>
            <person name="Johnson J."/>
            <person name="Lander E.S."/>
            <person name="Lindblad-Toh K."/>
        </authorList>
    </citation>
    <scope>NUCLEOTIDE SEQUENCE [LARGE SCALE GENOMIC DNA]</scope>
    <source>
        <strain evidence="10 11">Isolate ISIS603380</strain>
    </source>
</reference>
<dbReference type="PROSITE" id="PS00520">
    <property type="entry name" value="INTERLEUKIN_10"/>
    <property type="match status" value="1"/>
</dbReference>
<dbReference type="GO" id="GO:0010989">
    <property type="term" value="P:negative regulation of low-density lipoprotein particle clearance"/>
    <property type="evidence" value="ECO:0007669"/>
    <property type="project" value="Ensembl"/>
</dbReference>
<keyword evidence="5 8" id="KW-0732">Signal</keyword>
<dbReference type="Gene3D" id="1.20.1250.10">
    <property type="match status" value="1"/>
</dbReference>
<comment type="similarity">
    <text evidence="2 8">Belongs to the IL-10 family.</text>
</comment>
<dbReference type="PANTHER" id="PTHR48482">
    <property type="entry name" value="INTERLEUKIN-19-RELATED"/>
    <property type="match status" value="1"/>
</dbReference>
<protein>
    <recommendedName>
        <fullName evidence="8">Interleukin family protein</fullName>
    </recommendedName>
</protein>
<name>G3TLC8_LOXAF</name>
<feature type="disulfide bond" evidence="7">
    <location>
        <begin position="73"/>
        <end position="126"/>
    </location>
</feature>
<dbReference type="GO" id="GO:2001244">
    <property type="term" value="P:positive regulation of intrinsic apoptotic signaling pathway"/>
    <property type="evidence" value="ECO:0007669"/>
    <property type="project" value="Ensembl"/>
</dbReference>
<evidence type="ECO:0000256" key="8">
    <source>
        <dbReference type="RuleBase" id="RU368043"/>
    </source>
</evidence>
<comment type="subcellular location">
    <subcellularLocation>
        <location evidence="1 8">Secreted</location>
    </subcellularLocation>
</comment>
<feature type="signal peptide" evidence="8">
    <location>
        <begin position="1"/>
        <end position="22"/>
    </location>
</feature>
<reference evidence="10" key="3">
    <citation type="submission" date="2025-05" db="UniProtKB">
        <authorList>
            <consortium name="Ensembl"/>
        </authorList>
    </citation>
    <scope>IDENTIFICATION</scope>
    <source>
        <strain evidence="10">Isolate ISIS603380</strain>
    </source>
</reference>
<feature type="disulfide bond" evidence="6">
    <location>
        <begin position="28"/>
        <end position="118"/>
    </location>
</feature>
<dbReference type="eggNOG" id="ENOG502SRCR">
    <property type="taxonomic scope" value="Eukaryota"/>
</dbReference>
<sequence>MKMQVVSLCLLGTMLFLCSVHARSLKRCPPSMDMNPVKESFQEIKGAIQANDTFKNVTILSNLHSIKPVDVCCMTRELLEFYMKRVFKHREELSLQISREVSSISNSFLPLQRTVQPCKKQSLCPCSEEAISATRTIINNYDQLEVRSAAIKSLGELDVFIAWIDKNYHSETSTA</sequence>
<dbReference type="GO" id="GO:2001237">
    <property type="term" value="P:negative regulation of extrinsic apoptotic signaling pathway"/>
    <property type="evidence" value="ECO:0007669"/>
    <property type="project" value="Ensembl"/>
</dbReference>
<dbReference type="InterPro" id="IPR009079">
    <property type="entry name" value="4_helix_cytokine-like_core"/>
</dbReference>
<dbReference type="HOGENOM" id="CLU_098690_0_0_1"/>
<evidence type="ECO:0000256" key="7">
    <source>
        <dbReference type="PIRSR" id="PIRSR620443-51"/>
    </source>
</evidence>
<keyword evidence="3 8" id="KW-0202">Cytokine</keyword>
<dbReference type="Ensembl" id="ENSLAFT00000018714.3">
    <property type="protein sequence ID" value="ENSLAFP00000015689.3"/>
    <property type="gene ID" value="ENSLAFG00000018714.3"/>
</dbReference>
<dbReference type="Proteomes" id="UP000007646">
    <property type="component" value="Unassembled WGS sequence"/>
</dbReference>
<evidence type="ECO:0000256" key="3">
    <source>
        <dbReference type="ARBA" id="ARBA00022514"/>
    </source>
</evidence>
<evidence type="ECO:0000313" key="10">
    <source>
        <dbReference type="Ensembl" id="ENSLAFP00000015689.3"/>
    </source>
</evidence>
<feature type="disulfide bond" evidence="7">
    <location>
        <begin position="72"/>
        <end position="124"/>
    </location>
</feature>
<dbReference type="GO" id="GO:0005615">
    <property type="term" value="C:extracellular space"/>
    <property type="evidence" value="ECO:0007669"/>
    <property type="project" value="UniProtKB-UniRule"/>
</dbReference>
<dbReference type="PANTHER" id="PTHR48482:SF3">
    <property type="entry name" value="INTERLEUKIN-19"/>
    <property type="match status" value="1"/>
</dbReference>
<evidence type="ECO:0000256" key="5">
    <source>
        <dbReference type="ARBA" id="ARBA00022729"/>
    </source>
</evidence>
<keyword evidence="11" id="KW-1185">Reference proteome</keyword>
<reference evidence="9" key="2">
    <citation type="journal article" date="2020" name="Genomics">
        <title>Comparative genomic analysis of eutherian interferon genes.</title>
        <authorList>
            <person name="Premzl M."/>
        </authorList>
    </citation>
    <scope>NUCLEOTIDE SEQUENCE</scope>
</reference>
<dbReference type="OrthoDB" id="9938154at2759"/>
<evidence type="ECO:0000256" key="2">
    <source>
        <dbReference type="ARBA" id="ARBA00008813"/>
    </source>
</evidence>
<comment type="function">
    <text evidence="8">Immune regulatory cytokine.</text>
</comment>
<keyword evidence="4 8" id="KW-0964">Secreted</keyword>
<evidence type="ECO:0000256" key="4">
    <source>
        <dbReference type="ARBA" id="ARBA00022525"/>
    </source>
</evidence>
<feature type="chain" id="PRO_5044524252" description="Interleukin family protein" evidence="8">
    <location>
        <begin position="23"/>
        <end position="175"/>
    </location>
</feature>
<dbReference type="GO" id="GO:0005125">
    <property type="term" value="F:cytokine activity"/>
    <property type="evidence" value="ECO:0007669"/>
    <property type="project" value="UniProtKB-UniRule"/>
</dbReference>
<proteinExistence type="inferred from homology"/>
<accession>G3TLC8</accession>
<evidence type="ECO:0000313" key="11">
    <source>
        <dbReference type="Proteomes" id="UP000007646"/>
    </source>
</evidence>
<dbReference type="EMBL" id="LR761308">
    <property type="protein sequence ID" value="CAB0000575.1"/>
    <property type="molecule type" value="Genomic_DNA"/>
</dbReference>
<dbReference type="InterPro" id="IPR020423">
    <property type="entry name" value="IL-10_CS"/>
</dbReference>
<organism evidence="10 11">
    <name type="scientific">Loxodonta africana</name>
    <name type="common">African elephant</name>
    <dbReference type="NCBI Taxonomy" id="9785"/>
    <lineage>
        <taxon>Eukaryota</taxon>
        <taxon>Metazoa</taxon>
        <taxon>Chordata</taxon>
        <taxon>Craniata</taxon>
        <taxon>Vertebrata</taxon>
        <taxon>Euteleostomi</taxon>
        <taxon>Mammalia</taxon>
        <taxon>Eutheria</taxon>
        <taxon>Afrotheria</taxon>
        <taxon>Proboscidea</taxon>
        <taxon>Elephantidae</taxon>
        <taxon>Loxodonta</taxon>
    </lineage>
</organism>
<feature type="disulfide bond" evidence="6">
    <location>
        <begin position="72"/>
        <end position="126"/>
    </location>
</feature>
<dbReference type="GO" id="GO:0072593">
    <property type="term" value="P:reactive oxygen species metabolic process"/>
    <property type="evidence" value="ECO:0007669"/>
    <property type="project" value="Ensembl"/>
</dbReference>
<evidence type="ECO:0000256" key="6">
    <source>
        <dbReference type="PIRSR" id="PIRSR620443-50"/>
    </source>
</evidence>
<evidence type="ECO:0000256" key="1">
    <source>
        <dbReference type="ARBA" id="ARBA00004613"/>
    </source>
</evidence>
<dbReference type="GeneTree" id="ENSGT00950000183124"/>
<dbReference type="STRING" id="9785.ENSLAFP00000015689"/>
<gene>
    <name evidence="10" type="primary">IL19</name>
    <name evidence="9" type="synonym">IF2C</name>
</gene>
<evidence type="ECO:0000313" key="9">
    <source>
        <dbReference type="EMBL" id="CAB0000575.1"/>
    </source>
</evidence>
<dbReference type="InterPro" id="IPR020443">
    <property type="entry name" value="IL-10/19/20/24/26"/>
</dbReference>
<dbReference type="AlphaFoldDB" id="G3TLC8"/>
<dbReference type="InterPro" id="IPR020444">
    <property type="entry name" value="IL-24"/>
</dbReference>
<dbReference type="Pfam" id="PF00726">
    <property type="entry name" value="IL10"/>
    <property type="match status" value="1"/>
</dbReference>
<keyword evidence="6" id="KW-1015">Disulfide bond</keyword>